<dbReference type="Proteomes" id="UP001353858">
    <property type="component" value="Unassembled WGS sequence"/>
</dbReference>
<name>A0AAN7P4H7_9COLE</name>
<dbReference type="GO" id="GO:0062129">
    <property type="term" value="C:chitin-based extracellular matrix"/>
    <property type="evidence" value="ECO:0007669"/>
    <property type="project" value="TreeGrafter"/>
</dbReference>
<evidence type="ECO:0000256" key="1">
    <source>
        <dbReference type="ARBA" id="ARBA00022460"/>
    </source>
</evidence>
<dbReference type="Pfam" id="PF00379">
    <property type="entry name" value="Chitin_bind_4"/>
    <property type="match status" value="2"/>
</dbReference>
<dbReference type="InterPro" id="IPR000618">
    <property type="entry name" value="Insect_cuticle"/>
</dbReference>
<accession>A0AAN7P4H7</accession>
<dbReference type="EMBL" id="JARPUR010000003">
    <property type="protein sequence ID" value="KAK4880480.1"/>
    <property type="molecule type" value="Genomic_DNA"/>
</dbReference>
<organism evidence="4 5">
    <name type="scientific">Aquatica leii</name>
    <dbReference type="NCBI Taxonomy" id="1421715"/>
    <lineage>
        <taxon>Eukaryota</taxon>
        <taxon>Metazoa</taxon>
        <taxon>Ecdysozoa</taxon>
        <taxon>Arthropoda</taxon>
        <taxon>Hexapoda</taxon>
        <taxon>Insecta</taxon>
        <taxon>Pterygota</taxon>
        <taxon>Neoptera</taxon>
        <taxon>Endopterygota</taxon>
        <taxon>Coleoptera</taxon>
        <taxon>Polyphaga</taxon>
        <taxon>Elateriformia</taxon>
        <taxon>Elateroidea</taxon>
        <taxon>Lampyridae</taxon>
        <taxon>Luciolinae</taxon>
        <taxon>Aquatica</taxon>
    </lineage>
</organism>
<feature type="signal peptide" evidence="3">
    <location>
        <begin position="1"/>
        <end position="16"/>
    </location>
</feature>
<reference evidence="5" key="1">
    <citation type="submission" date="2023-01" db="EMBL/GenBank/DDBJ databases">
        <title>Key to firefly adult light organ development and bioluminescence: homeobox transcription factors regulate luciferase expression and transportation to peroxisome.</title>
        <authorList>
            <person name="Fu X."/>
        </authorList>
    </citation>
    <scope>NUCLEOTIDE SEQUENCE [LARGE SCALE GENOMIC DNA]</scope>
</reference>
<keyword evidence="3" id="KW-0732">Signal</keyword>
<keyword evidence="5" id="KW-1185">Reference proteome</keyword>
<evidence type="ECO:0000256" key="2">
    <source>
        <dbReference type="PROSITE-ProRule" id="PRU00497"/>
    </source>
</evidence>
<proteinExistence type="predicted"/>
<dbReference type="GO" id="GO:0008010">
    <property type="term" value="F:structural constituent of chitin-based larval cuticle"/>
    <property type="evidence" value="ECO:0007669"/>
    <property type="project" value="TreeGrafter"/>
</dbReference>
<evidence type="ECO:0000313" key="5">
    <source>
        <dbReference type="Proteomes" id="UP001353858"/>
    </source>
</evidence>
<keyword evidence="1 2" id="KW-0193">Cuticle</keyword>
<dbReference type="AlphaFoldDB" id="A0AAN7P4H7"/>
<dbReference type="PROSITE" id="PS51155">
    <property type="entry name" value="CHIT_BIND_RR_2"/>
    <property type="match status" value="2"/>
</dbReference>
<protein>
    <submittedName>
        <fullName evidence="4">Uncharacterized protein</fullName>
    </submittedName>
</protein>
<comment type="caution">
    <text evidence="4">The sequence shown here is derived from an EMBL/GenBank/DDBJ whole genome shotgun (WGS) entry which is preliminary data.</text>
</comment>
<evidence type="ECO:0000256" key="3">
    <source>
        <dbReference type="SAM" id="SignalP"/>
    </source>
</evidence>
<gene>
    <name evidence="4" type="ORF">RN001_008626</name>
</gene>
<dbReference type="PANTHER" id="PTHR10380:SF218">
    <property type="entry name" value="ADULT CUTICLE PROTEIN 65AA-RELATED"/>
    <property type="match status" value="1"/>
</dbReference>
<dbReference type="InterPro" id="IPR050468">
    <property type="entry name" value="Cuticle_Struct_Prot"/>
</dbReference>
<evidence type="ECO:0000313" key="4">
    <source>
        <dbReference type="EMBL" id="KAK4880480.1"/>
    </source>
</evidence>
<feature type="chain" id="PRO_5042918554" evidence="3">
    <location>
        <begin position="17"/>
        <end position="185"/>
    </location>
</feature>
<sequence>MKTVFVLCALLGFVLAAPQHPDAQAAIVRSENENIGVGDYKFGFETSNGISRDEQGTLKNPGSENAAMEVHGQSAYTDLTGKKIDVEPDQERPRSSDRKPKKNVEGAAEILKYTNENNGFEGYLFGYETSNGISRNEQLTFRDIDEENRVADIQGGYEFVDPLGRRVVVTYTAGVEGFKPIIHYF</sequence>
<dbReference type="PANTHER" id="PTHR10380">
    <property type="entry name" value="CUTICLE PROTEIN"/>
    <property type="match status" value="1"/>
</dbReference>